<organism evidence="1 2">
    <name type="scientific">Caldimonas mangrovi</name>
    <dbReference type="NCBI Taxonomy" id="2944811"/>
    <lineage>
        <taxon>Bacteria</taxon>
        <taxon>Pseudomonadati</taxon>
        <taxon>Pseudomonadota</taxon>
        <taxon>Betaproteobacteria</taxon>
        <taxon>Burkholderiales</taxon>
        <taxon>Sphaerotilaceae</taxon>
        <taxon>Caldimonas</taxon>
    </lineage>
</organism>
<dbReference type="RefSeq" id="WP_251776572.1">
    <property type="nucleotide sequence ID" value="NZ_JAMKFE010000002.1"/>
</dbReference>
<gene>
    <name evidence="1" type="ORF">M8A51_02610</name>
</gene>
<reference evidence="1" key="1">
    <citation type="submission" date="2022-05" db="EMBL/GenBank/DDBJ databases">
        <title>Schlegelella sp. nov., isolated from mangrove soil.</title>
        <authorList>
            <person name="Liu Y."/>
            <person name="Ge X."/>
            <person name="Liu W."/>
        </authorList>
    </citation>
    <scope>NUCLEOTIDE SEQUENCE</scope>
    <source>
        <strain evidence="1">S2-27</strain>
    </source>
</reference>
<dbReference type="EMBL" id="JAMKFE010000002">
    <property type="protein sequence ID" value="MCM5678418.1"/>
    <property type="molecule type" value="Genomic_DNA"/>
</dbReference>
<evidence type="ECO:0000313" key="2">
    <source>
        <dbReference type="Proteomes" id="UP001165541"/>
    </source>
</evidence>
<name>A0ABT0YIB5_9BURK</name>
<comment type="caution">
    <text evidence="1">The sequence shown here is derived from an EMBL/GenBank/DDBJ whole genome shotgun (WGS) entry which is preliminary data.</text>
</comment>
<protein>
    <recommendedName>
        <fullName evidence="3">Periplasmic heavy metal sensor</fullName>
    </recommendedName>
</protein>
<evidence type="ECO:0008006" key="3">
    <source>
        <dbReference type="Google" id="ProtNLM"/>
    </source>
</evidence>
<evidence type="ECO:0000313" key="1">
    <source>
        <dbReference type="EMBL" id="MCM5678418.1"/>
    </source>
</evidence>
<proteinExistence type="predicted"/>
<keyword evidence="2" id="KW-1185">Reference proteome</keyword>
<accession>A0ABT0YIB5</accession>
<sequence length="168" mass="18049">MERRTLLRLGLGSAVLLALAGGGAALLRPGLEGVRLTRAGREVLRAVTLAVLDGSLPQAAAAREQELARQIARVEEFVSALPRATRSELSQLVGLLGTAPGRVALAGLHADWTEASVPDVQQALESMRQSRLELRRQAYHALRDITNGTFYAVPEHWALMGYPGPPDL</sequence>
<dbReference type="Proteomes" id="UP001165541">
    <property type="component" value="Unassembled WGS sequence"/>
</dbReference>